<sequence length="155" mass="17341">MPGMSGGEPTVTIEISIGKNVRVVVSGAPNADLLAESLKAALMALQQAGEVLDVKTISLGQRRLPENVIKNISSFSNKELALLLLYFEGPMNKELINQRSRELGKEIKRDWLDTELYRSMRELIMSEDNPEGGKVYKLTERGRIEAEKIIEEKQL</sequence>
<proteinExistence type="predicted"/>
<accession>A0A832ZWU1</accession>
<protein>
    <submittedName>
        <fullName evidence="1">Uncharacterized protein</fullName>
    </submittedName>
</protein>
<evidence type="ECO:0000313" key="1">
    <source>
        <dbReference type="EMBL" id="HIQ30208.1"/>
    </source>
</evidence>
<reference evidence="1" key="1">
    <citation type="journal article" date="2020" name="ISME J.">
        <title>Gammaproteobacteria mediating utilization of methyl-, sulfur- and petroleum organic compounds in deep ocean hydrothermal plumes.</title>
        <authorList>
            <person name="Zhou Z."/>
            <person name="Liu Y."/>
            <person name="Pan J."/>
            <person name="Cron B.R."/>
            <person name="Toner B.M."/>
            <person name="Anantharaman K."/>
            <person name="Breier J.A."/>
            <person name="Dick G.J."/>
            <person name="Li M."/>
        </authorList>
    </citation>
    <scope>NUCLEOTIDE SEQUENCE</scope>
    <source>
        <strain evidence="1">SZUA-1515</strain>
    </source>
</reference>
<organism evidence="1 2">
    <name type="scientific">Caldiarchaeum subterraneum</name>
    <dbReference type="NCBI Taxonomy" id="311458"/>
    <lineage>
        <taxon>Archaea</taxon>
        <taxon>Nitrososphaerota</taxon>
        <taxon>Candidatus Caldarchaeales</taxon>
        <taxon>Candidatus Caldarchaeaceae</taxon>
        <taxon>Candidatus Caldarchaeum</taxon>
    </lineage>
</organism>
<name>A0A832ZWU1_CALS0</name>
<dbReference type="AlphaFoldDB" id="A0A832ZWU1"/>
<dbReference type="EMBL" id="DQVM01000124">
    <property type="protein sequence ID" value="HIQ30208.1"/>
    <property type="molecule type" value="Genomic_DNA"/>
</dbReference>
<dbReference type="Proteomes" id="UP000608579">
    <property type="component" value="Unassembled WGS sequence"/>
</dbReference>
<evidence type="ECO:0000313" key="2">
    <source>
        <dbReference type="Proteomes" id="UP000608579"/>
    </source>
</evidence>
<gene>
    <name evidence="1" type="ORF">EYH45_06565</name>
</gene>
<comment type="caution">
    <text evidence="1">The sequence shown here is derived from an EMBL/GenBank/DDBJ whole genome shotgun (WGS) entry which is preliminary data.</text>
</comment>